<name>A0AAV7UJE1_PLEWA</name>
<comment type="caution">
    <text evidence="2">The sequence shown here is derived from an EMBL/GenBank/DDBJ whole genome shotgun (WGS) entry which is preliminary data.</text>
</comment>
<evidence type="ECO:0000256" key="1">
    <source>
        <dbReference type="SAM" id="Coils"/>
    </source>
</evidence>
<protein>
    <submittedName>
        <fullName evidence="2">Uncharacterized protein</fullName>
    </submittedName>
</protein>
<dbReference type="Proteomes" id="UP001066276">
    <property type="component" value="Chromosome 3_1"/>
</dbReference>
<dbReference type="EMBL" id="JANPWB010000005">
    <property type="protein sequence ID" value="KAJ1189157.1"/>
    <property type="molecule type" value="Genomic_DNA"/>
</dbReference>
<gene>
    <name evidence="2" type="ORF">NDU88_005908</name>
</gene>
<dbReference type="AlphaFoldDB" id="A0AAV7UJE1"/>
<keyword evidence="1" id="KW-0175">Coiled coil</keyword>
<feature type="coiled-coil region" evidence="1">
    <location>
        <begin position="48"/>
        <end position="96"/>
    </location>
</feature>
<organism evidence="2 3">
    <name type="scientific">Pleurodeles waltl</name>
    <name type="common">Iberian ribbed newt</name>
    <dbReference type="NCBI Taxonomy" id="8319"/>
    <lineage>
        <taxon>Eukaryota</taxon>
        <taxon>Metazoa</taxon>
        <taxon>Chordata</taxon>
        <taxon>Craniata</taxon>
        <taxon>Vertebrata</taxon>
        <taxon>Euteleostomi</taxon>
        <taxon>Amphibia</taxon>
        <taxon>Batrachia</taxon>
        <taxon>Caudata</taxon>
        <taxon>Salamandroidea</taxon>
        <taxon>Salamandridae</taxon>
        <taxon>Pleurodelinae</taxon>
        <taxon>Pleurodeles</taxon>
    </lineage>
</organism>
<reference evidence="2" key="1">
    <citation type="journal article" date="2022" name="bioRxiv">
        <title>Sequencing and chromosome-scale assembly of the giantPleurodeles waltlgenome.</title>
        <authorList>
            <person name="Brown T."/>
            <person name="Elewa A."/>
            <person name="Iarovenko S."/>
            <person name="Subramanian E."/>
            <person name="Araus A.J."/>
            <person name="Petzold A."/>
            <person name="Susuki M."/>
            <person name="Suzuki K.-i.T."/>
            <person name="Hayashi T."/>
            <person name="Toyoda A."/>
            <person name="Oliveira C."/>
            <person name="Osipova E."/>
            <person name="Leigh N.D."/>
            <person name="Simon A."/>
            <person name="Yun M.H."/>
        </authorList>
    </citation>
    <scope>NUCLEOTIDE SEQUENCE</scope>
    <source>
        <strain evidence="2">20211129_DDA</strain>
        <tissue evidence="2">Liver</tissue>
    </source>
</reference>
<accession>A0AAV7UJE1</accession>
<evidence type="ECO:0000313" key="3">
    <source>
        <dbReference type="Proteomes" id="UP001066276"/>
    </source>
</evidence>
<proteinExistence type="predicted"/>
<keyword evidence="3" id="KW-1185">Reference proteome</keyword>
<sequence length="102" mass="11320">MGHDRPPHIKTAQTKMDQYTTVMGGGIADRRPQDVAGSPPPTDVGVLLKAIQDRRKEVESKVDGIQVDLSLVRQDLQRVVERVTEAETRISTTEEDVTTPQK</sequence>
<evidence type="ECO:0000313" key="2">
    <source>
        <dbReference type="EMBL" id="KAJ1189157.1"/>
    </source>
</evidence>